<evidence type="ECO:0000313" key="5">
    <source>
        <dbReference type="Proteomes" id="UP000011715"/>
    </source>
</evidence>
<reference evidence="4" key="4">
    <citation type="journal article" date="2015" name="G3 (Bethesda)">
        <title>Genome sequences of three phytopathogenic species of the Magnaporthaceae family of fungi.</title>
        <authorList>
            <person name="Okagaki L.H."/>
            <person name="Nunes C.C."/>
            <person name="Sailsbery J."/>
            <person name="Clay B."/>
            <person name="Brown D."/>
            <person name="John T."/>
            <person name="Oh Y."/>
            <person name="Young N."/>
            <person name="Fitzgerald M."/>
            <person name="Haas B.J."/>
            <person name="Zeng Q."/>
            <person name="Young S."/>
            <person name="Adiconis X."/>
            <person name="Fan L."/>
            <person name="Levin J.Z."/>
            <person name="Mitchell T.K."/>
            <person name="Okubara P.A."/>
            <person name="Farman M.L."/>
            <person name="Kohn L.M."/>
            <person name="Birren B."/>
            <person name="Ma L.-J."/>
            <person name="Dean R.A."/>
        </authorList>
    </citation>
    <scope>NUCLEOTIDE SEQUENCE</scope>
    <source>
        <strain evidence="4">ATCC 64411 / 73-15</strain>
    </source>
</reference>
<feature type="domain" description="2EXR" evidence="2">
    <location>
        <begin position="31"/>
        <end position="157"/>
    </location>
</feature>
<dbReference type="InterPro" id="IPR045518">
    <property type="entry name" value="2EXR"/>
</dbReference>
<proteinExistence type="predicted"/>
<reference evidence="3" key="3">
    <citation type="submission" date="2011-03" db="EMBL/GenBank/DDBJ databases">
        <title>Annotation of Magnaporthe poae ATCC 64411.</title>
        <authorList>
            <person name="Ma L.-J."/>
            <person name="Dead R."/>
            <person name="Young S.K."/>
            <person name="Zeng Q."/>
            <person name="Gargeya S."/>
            <person name="Fitzgerald M."/>
            <person name="Haas B."/>
            <person name="Abouelleil A."/>
            <person name="Alvarado L."/>
            <person name="Arachchi H.M."/>
            <person name="Berlin A."/>
            <person name="Brown A."/>
            <person name="Chapman S.B."/>
            <person name="Chen Z."/>
            <person name="Dunbar C."/>
            <person name="Freedman E."/>
            <person name="Gearin G."/>
            <person name="Gellesch M."/>
            <person name="Goldberg J."/>
            <person name="Griggs A."/>
            <person name="Gujja S."/>
            <person name="Heiman D."/>
            <person name="Howarth C."/>
            <person name="Larson L."/>
            <person name="Lui A."/>
            <person name="MacDonald P.J.P."/>
            <person name="Mehta T."/>
            <person name="Montmayeur A."/>
            <person name="Murphy C."/>
            <person name="Neiman D."/>
            <person name="Pearson M."/>
            <person name="Priest M."/>
            <person name="Roberts A."/>
            <person name="Saif S."/>
            <person name="Shea T."/>
            <person name="Shenoy N."/>
            <person name="Sisk P."/>
            <person name="Stolte C."/>
            <person name="Sykes S."/>
            <person name="Yandava C."/>
            <person name="Wortman J."/>
            <person name="Nusbaum C."/>
            <person name="Birren B."/>
        </authorList>
    </citation>
    <scope>NUCLEOTIDE SEQUENCE</scope>
    <source>
        <strain evidence="3">ATCC 64411</strain>
    </source>
</reference>
<gene>
    <name evidence="3" type="ORF">MAPG_08396</name>
</gene>
<dbReference type="OMA" id="HRRESAC"/>
<reference evidence="4" key="5">
    <citation type="submission" date="2015-06" db="UniProtKB">
        <authorList>
            <consortium name="EnsemblFungi"/>
        </authorList>
    </citation>
    <scope>IDENTIFICATION</scope>
    <source>
        <strain evidence="4">ATCC 64411</strain>
    </source>
</reference>
<keyword evidence="5" id="KW-1185">Reference proteome</keyword>
<dbReference type="Pfam" id="PF20150">
    <property type="entry name" value="2EXR"/>
    <property type="match status" value="1"/>
</dbReference>
<name>A0A0C4E792_MAGP6</name>
<dbReference type="eggNOG" id="ENOG502RATA">
    <property type="taxonomic scope" value="Eukaryota"/>
</dbReference>
<accession>A0A0C4E792</accession>
<reference evidence="3" key="1">
    <citation type="submission" date="2010-05" db="EMBL/GenBank/DDBJ databases">
        <title>The Genome Sequence of Magnaporthe poae strain ATCC 64411.</title>
        <authorList>
            <consortium name="The Broad Institute Genome Sequencing Platform"/>
            <consortium name="Broad Institute Genome Sequencing Center for Infectious Disease"/>
            <person name="Ma L.-J."/>
            <person name="Dead R."/>
            <person name="Young S."/>
            <person name="Zeng Q."/>
            <person name="Koehrsen M."/>
            <person name="Alvarado L."/>
            <person name="Berlin A."/>
            <person name="Chapman S.B."/>
            <person name="Chen Z."/>
            <person name="Freedman E."/>
            <person name="Gellesch M."/>
            <person name="Goldberg J."/>
            <person name="Griggs A."/>
            <person name="Gujja S."/>
            <person name="Heilman E.R."/>
            <person name="Heiman D."/>
            <person name="Hepburn T."/>
            <person name="Howarth C."/>
            <person name="Jen D."/>
            <person name="Larson L."/>
            <person name="Mehta T."/>
            <person name="Neiman D."/>
            <person name="Pearson M."/>
            <person name="Roberts A."/>
            <person name="Saif S."/>
            <person name="Shea T."/>
            <person name="Shenoy N."/>
            <person name="Sisk P."/>
            <person name="Stolte C."/>
            <person name="Sykes S."/>
            <person name="Walk T."/>
            <person name="White J."/>
            <person name="Yandava C."/>
            <person name="Haas B."/>
            <person name="Nusbaum C."/>
            <person name="Birren B."/>
        </authorList>
    </citation>
    <scope>NUCLEOTIDE SEQUENCE</scope>
    <source>
        <strain evidence="3">ATCC 64411</strain>
    </source>
</reference>
<dbReference type="EnsemblFungi" id="MAPG_08396T0">
    <property type="protein sequence ID" value="MAPG_08396T0"/>
    <property type="gene ID" value="MAPG_08396"/>
</dbReference>
<dbReference type="EMBL" id="GL876973">
    <property type="protein sequence ID" value="KLU89425.1"/>
    <property type="molecule type" value="Genomic_DNA"/>
</dbReference>
<organism evidence="4 5">
    <name type="scientific">Magnaporthiopsis poae (strain ATCC 64411 / 73-15)</name>
    <name type="common">Kentucky bluegrass fungus</name>
    <name type="synonym">Magnaporthe poae</name>
    <dbReference type="NCBI Taxonomy" id="644358"/>
    <lineage>
        <taxon>Eukaryota</taxon>
        <taxon>Fungi</taxon>
        <taxon>Dikarya</taxon>
        <taxon>Ascomycota</taxon>
        <taxon>Pezizomycotina</taxon>
        <taxon>Sordariomycetes</taxon>
        <taxon>Sordariomycetidae</taxon>
        <taxon>Magnaporthales</taxon>
        <taxon>Magnaporthaceae</taxon>
        <taxon>Magnaporthiopsis</taxon>
    </lineage>
</organism>
<evidence type="ECO:0000256" key="1">
    <source>
        <dbReference type="SAM" id="MobiDB-lite"/>
    </source>
</evidence>
<evidence type="ECO:0000313" key="4">
    <source>
        <dbReference type="EnsemblFungi" id="MAPG_08396T0"/>
    </source>
</evidence>
<sequence length="374" mass="42779">MNVETKPAASSLKRNRPRLPSEEKAKPDLVFHRYGSLPPEIRWMIWEVFNEARARVFFFSLSVEDAQGKDTSSSHFNKSSARPILHITDGCNQEMENLKFLRDFTRARRFFGSVCPETRAIMLRRWPGKLEFRAKTTKPRVRRKSGVLRFDGAVDVIVLQTHPWDRRILGESGLATHDAFAGIQTLALAYSEGQTDEVMYQRRMAVNLYRPWNAPPEDCECPPGPCRERCAKDPFPKFLACFPRLETLMLCDYMSWPPIYSNYNPLKRGAISDTAAKGCFTPTTRGPDDPHQGYHGWEPWPRRLVSVMSAQGGRSGGGYVGICDESNQCPGQRARRRSGNALWPEFQPRYRPNKPLVLVLVNRNGQGYKRALRQ</sequence>
<dbReference type="AlphaFoldDB" id="A0A0C4E792"/>
<feature type="region of interest" description="Disordered" evidence="1">
    <location>
        <begin position="1"/>
        <end position="20"/>
    </location>
</feature>
<dbReference type="Proteomes" id="UP000011715">
    <property type="component" value="Unassembled WGS sequence"/>
</dbReference>
<protein>
    <recommendedName>
        <fullName evidence="2">2EXR domain-containing protein</fullName>
    </recommendedName>
</protein>
<dbReference type="EMBL" id="ADBL01002028">
    <property type="status" value="NOT_ANNOTATED_CDS"/>
    <property type="molecule type" value="Genomic_DNA"/>
</dbReference>
<evidence type="ECO:0000313" key="3">
    <source>
        <dbReference type="EMBL" id="KLU89425.1"/>
    </source>
</evidence>
<dbReference type="VEuPathDB" id="FungiDB:MAPG_08396"/>
<reference evidence="5" key="2">
    <citation type="submission" date="2010-05" db="EMBL/GenBank/DDBJ databases">
        <title>The genome sequence of Magnaporthe poae strain ATCC 64411.</title>
        <authorList>
            <person name="Ma L.-J."/>
            <person name="Dead R."/>
            <person name="Young S."/>
            <person name="Zeng Q."/>
            <person name="Koehrsen M."/>
            <person name="Alvarado L."/>
            <person name="Berlin A."/>
            <person name="Chapman S.B."/>
            <person name="Chen Z."/>
            <person name="Freedman E."/>
            <person name="Gellesch M."/>
            <person name="Goldberg J."/>
            <person name="Griggs A."/>
            <person name="Gujja S."/>
            <person name="Heilman E.R."/>
            <person name="Heiman D."/>
            <person name="Hepburn T."/>
            <person name="Howarth C."/>
            <person name="Jen D."/>
            <person name="Larson L."/>
            <person name="Mehta T."/>
            <person name="Neiman D."/>
            <person name="Pearson M."/>
            <person name="Roberts A."/>
            <person name="Saif S."/>
            <person name="Shea T."/>
            <person name="Shenoy N."/>
            <person name="Sisk P."/>
            <person name="Stolte C."/>
            <person name="Sykes S."/>
            <person name="Walk T."/>
            <person name="White J."/>
            <person name="Yandava C."/>
            <person name="Haas B."/>
            <person name="Nusbaum C."/>
            <person name="Birren B."/>
        </authorList>
    </citation>
    <scope>NUCLEOTIDE SEQUENCE [LARGE SCALE GENOMIC DNA]</scope>
    <source>
        <strain evidence="5">ATCC 64411 / 73-15</strain>
    </source>
</reference>
<evidence type="ECO:0000259" key="2">
    <source>
        <dbReference type="Pfam" id="PF20150"/>
    </source>
</evidence>